<accession>A0A931C124</accession>
<name>A0A931C124_9ACTN</name>
<dbReference type="RefSeq" id="WP_196413129.1">
    <property type="nucleotide sequence ID" value="NZ_JADQTO010000003.1"/>
</dbReference>
<dbReference type="AlphaFoldDB" id="A0A931C124"/>
<dbReference type="Proteomes" id="UP000598146">
    <property type="component" value="Unassembled WGS sequence"/>
</dbReference>
<reference evidence="1" key="1">
    <citation type="submission" date="2020-11" db="EMBL/GenBank/DDBJ databases">
        <title>Isolation and identification of active actinomycetes.</title>
        <authorList>
            <person name="Sun X."/>
        </authorList>
    </citation>
    <scope>NUCLEOTIDE SEQUENCE</scope>
    <source>
        <strain evidence="1">NEAU-A11</strain>
    </source>
</reference>
<protein>
    <submittedName>
        <fullName evidence="1">Uncharacterized protein</fullName>
    </submittedName>
</protein>
<proteinExistence type="predicted"/>
<dbReference type="Gene3D" id="3.40.50.150">
    <property type="entry name" value="Vaccinia Virus protein VP39"/>
    <property type="match status" value="1"/>
</dbReference>
<dbReference type="InterPro" id="IPR029063">
    <property type="entry name" value="SAM-dependent_MTases_sf"/>
</dbReference>
<comment type="caution">
    <text evidence="1">The sequence shown here is derived from an EMBL/GenBank/DDBJ whole genome shotgun (WGS) entry which is preliminary data.</text>
</comment>
<gene>
    <name evidence="1" type="ORF">I4J89_07660</name>
</gene>
<evidence type="ECO:0000313" key="2">
    <source>
        <dbReference type="Proteomes" id="UP000598146"/>
    </source>
</evidence>
<dbReference type="SUPFAM" id="SSF53335">
    <property type="entry name" value="S-adenosyl-L-methionine-dependent methyltransferases"/>
    <property type="match status" value="1"/>
</dbReference>
<evidence type="ECO:0000313" key="1">
    <source>
        <dbReference type="EMBL" id="MBG0561335.1"/>
    </source>
</evidence>
<keyword evidence="2" id="KW-1185">Reference proteome</keyword>
<sequence>MTDEYAASGEFLDILIRDAWTILREPVADALRGLDPAAGPLADLGSGSGRGVRLLAELAPEADILAIEPSPVLRAALLAHLADGCLNGRQTAPTLGRTRP</sequence>
<dbReference type="EMBL" id="JADQTO010000003">
    <property type="protein sequence ID" value="MBG0561335.1"/>
    <property type="molecule type" value="Genomic_DNA"/>
</dbReference>
<organism evidence="1 2">
    <name type="scientific">Actinoplanes aureus</name>
    <dbReference type="NCBI Taxonomy" id="2792083"/>
    <lineage>
        <taxon>Bacteria</taxon>
        <taxon>Bacillati</taxon>
        <taxon>Actinomycetota</taxon>
        <taxon>Actinomycetes</taxon>
        <taxon>Micromonosporales</taxon>
        <taxon>Micromonosporaceae</taxon>
        <taxon>Actinoplanes</taxon>
    </lineage>
</organism>